<keyword evidence="1" id="KW-0472">Membrane</keyword>
<dbReference type="InterPro" id="IPR003675">
    <property type="entry name" value="Rce1/LyrA-like_dom"/>
</dbReference>
<keyword evidence="1" id="KW-1133">Transmembrane helix</keyword>
<feature type="transmembrane region" description="Helical" evidence="1">
    <location>
        <begin position="128"/>
        <end position="147"/>
    </location>
</feature>
<evidence type="ECO:0000256" key="1">
    <source>
        <dbReference type="SAM" id="Phobius"/>
    </source>
</evidence>
<dbReference type="GO" id="GO:0080120">
    <property type="term" value="P:CAAX-box protein maturation"/>
    <property type="evidence" value="ECO:0007669"/>
    <property type="project" value="UniProtKB-ARBA"/>
</dbReference>
<comment type="caution">
    <text evidence="3">The sequence shown here is derived from an EMBL/GenBank/DDBJ whole genome shotgun (WGS) entry which is preliminary data.</text>
</comment>
<keyword evidence="3" id="KW-0378">Hydrolase</keyword>
<dbReference type="EMBL" id="JADEWL010000005">
    <property type="protein sequence ID" value="MBE9211624.1"/>
    <property type="molecule type" value="Genomic_DNA"/>
</dbReference>
<evidence type="ECO:0000259" key="2">
    <source>
        <dbReference type="Pfam" id="PF02517"/>
    </source>
</evidence>
<sequence length="176" mass="20300">MIRFRKRQLKAALTTPLRSRNLLQLGLLLIGLAILLLFIGFKSDFLKVNVLQKPWQEIVIIVASCLFMPALCEEIVFRILFLPHPTENPSIKKQIIWGIISLTVFIVYHPLQGITWNPVGSEVFMEPIFLILAALLGVMCTIAYYWVGSLWLPVFIHWLAVVVWLVLLNGFYQFNY</sequence>
<dbReference type="GO" id="GO:0008237">
    <property type="term" value="F:metallopeptidase activity"/>
    <property type="evidence" value="ECO:0007669"/>
    <property type="project" value="UniProtKB-KW"/>
</dbReference>
<keyword evidence="3" id="KW-0645">Protease</keyword>
<dbReference type="GO" id="GO:0004175">
    <property type="term" value="F:endopeptidase activity"/>
    <property type="evidence" value="ECO:0007669"/>
    <property type="project" value="UniProtKB-ARBA"/>
</dbReference>
<dbReference type="Pfam" id="PF02517">
    <property type="entry name" value="Rce1-like"/>
    <property type="match status" value="1"/>
</dbReference>
<dbReference type="AlphaFoldDB" id="A0A8J7F5F9"/>
<evidence type="ECO:0000313" key="3">
    <source>
        <dbReference type="EMBL" id="MBE9211624.1"/>
    </source>
</evidence>
<name>A0A8J7F5F9_9CYAN</name>
<feature type="transmembrane region" description="Helical" evidence="1">
    <location>
        <begin position="154"/>
        <end position="174"/>
    </location>
</feature>
<proteinExistence type="predicted"/>
<feature type="domain" description="CAAX prenyl protease 2/Lysostaphin resistance protein A-like" evidence="2">
    <location>
        <begin position="57"/>
        <end position="160"/>
    </location>
</feature>
<keyword evidence="4" id="KW-1185">Reference proteome</keyword>
<protein>
    <submittedName>
        <fullName evidence="3">CPBP family intramembrane metalloprotease</fullName>
    </submittedName>
</protein>
<keyword evidence="1" id="KW-0812">Transmembrane</keyword>
<reference evidence="3" key="1">
    <citation type="submission" date="2020-10" db="EMBL/GenBank/DDBJ databases">
        <authorList>
            <person name="Castelo-Branco R."/>
            <person name="Eusebio N."/>
            <person name="Adriana R."/>
            <person name="Vieira A."/>
            <person name="Brugerolle De Fraissinette N."/>
            <person name="Rezende De Castro R."/>
            <person name="Schneider M.P."/>
            <person name="Vasconcelos V."/>
            <person name="Leao P.N."/>
        </authorList>
    </citation>
    <scope>NUCLEOTIDE SEQUENCE</scope>
    <source>
        <strain evidence="3">LEGE 06105</strain>
    </source>
</reference>
<feature type="transmembrane region" description="Helical" evidence="1">
    <location>
        <begin position="95"/>
        <end position="116"/>
    </location>
</feature>
<dbReference type="Proteomes" id="UP000620559">
    <property type="component" value="Unassembled WGS sequence"/>
</dbReference>
<evidence type="ECO:0000313" key="4">
    <source>
        <dbReference type="Proteomes" id="UP000620559"/>
    </source>
</evidence>
<organism evidence="3 4">
    <name type="scientific">Plectonema cf. radiosum LEGE 06105</name>
    <dbReference type="NCBI Taxonomy" id="945769"/>
    <lineage>
        <taxon>Bacteria</taxon>
        <taxon>Bacillati</taxon>
        <taxon>Cyanobacteriota</taxon>
        <taxon>Cyanophyceae</taxon>
        <taxon>Oscillatoriophycideae</taxon>
        <taxon>Oscillatoriales</taxon>
        <taxon>Microcoleaceae</taxon>
        <taxon>Plectonema</taxon>
    </lineage>
</organism>
<feature type="transmembrane region" description="Helical" evidence="1">
    <location>
        <begin position="21"/>
        <end position="39"/>
    </location>
</feature>
<keyword evidence="3" id="KW-0482">Metalloprotease</keyword>
<dbReference type="RefSeq" id="WP_193916759.1">
    <property type="nucleotide sequence ID" value="NZ_JADEWL010000005.1"/>
</dbReference>
<feature type="transmembrane region" description="Helical" evidence="1">
    <location>
        <begin position="59"/>
        <end position="83"/>
    </location>
</feature>
<accession>A0A8J7F5F9</accession>
<gene>
    <name evidence="3" type="ORF">IQ247_02650</name>
</gene>